<gene>
    <name evidence="2" type="ORF">FB567DRAFT_602646</name>
</gene>
<sequence>MRRHARYTTLNDEETSYSNNHELTGLGESSILEHPPLVKPSEYDQAGGNRLQRFYTRTFVGILGPFIVCGCYVAIWCFYLTPNGSQEPLLLGPRGAKWIFYSWFVVGVIGLALSLYSLLGVEAGMLMEPAWNVGDATKLMLHADKTWSGPGGWLRTIKWSLGSRCGRRSPSCLWFVLAIPSLLVFVALPLSGLTMEITQGYRRLKDGGPVTMTGFSYDTFNKRGGSDIYQNAAMTWKSGQELRFPGAGVVYTPRGFERSQLDFLKRVPAVFPQDDGIPQIFVTAQSEQPIEGRSWGLLLQYNCSIVNEALSFQLLNPRNRRASNYSQQSNSVYDSLVNEGKTYMARLNDTELQWAMNFVTVAEVGLQIRSSFDVGKQTSSNQTNSCYFNNDETSTDDYPDIHQHQTFEMVLWQKLLETSVSQSYFNAYDMAYNFTIDHNITEFFGAYDARVVANLSKKMYENKTTSMPAVGVQCNASSSVGSAEVNGIESSYTDFQRTDTIIHNAWDKCAPRFTGNVPLFLLGIIEGDELGSTLFQTSGAPQPYYGTKDRPGTGKKQTFLAQLKYLQAEELRRSMLRAYASYAMQLMYNGGQKYTSRDGSSLTFLNPNATTFSPGSVIKSGVIPPLVPIALFCIWALFSFALGITYGFRRRWTETLDGHTMFRMGAELSESERQALLKTSNIVKKEDRIALDEIPALVGDTKPAMWLGRIGLVKDVRADKKKLYE</sequence>
<evidence type="ECO:0000313" key="2">
    <source>
        <dbReference type="EMBL" id="KAH7087073.1"/>
    </source>
</evidence>
<feature type="transmembrane region" description="Helical" evidence="1">
    <location>
        <begin position="626"/>
        <end position="648"/>
    </location>
</feature>
<comment type="caution">
    <text evidence="2">The sequence shown here is derived from an EMBL/GenBank/DDBJ whole genome shotgun (WGS) entry which is preliminary data.</text>
</comment>
<keyword evidence="1" id="KW-1133">Transmembrane helix</keyword>
<proteinExistence type="predicted"/>
<dbReference type="OrthoDB" id="5287717at2759"/>
<keyword evidence="1" id="KW-0812">Transmembrane</keyword>
<feature type="transmembrane region" description="Helical" evidence="1">
    <location>
        <begin position="172"/>
        <end position="193"/>
    </location>
</feature>
<feature type="transmembrane region" description="Helical" evidence="1">
    <location>
        <begin position="59"/>
        <end position="81"/>
    </location>
</feature>
<dbReference type="Proteomes" id="UP000813461">
    <property type="component" value="Unassembled WGS sequence"/>
</dbReference>
<keyword evidence="3" id="KW-1185">Reference proteome</keyword>
<accession>A0A8K0VZ38</accession>
<reference evidence="2" key="1">
    <citation type="journal article" date="2021" name="Nat. Commun.">
        <title>Genetic determinants of endophytism in the Arabidopsis root mycobiome.</title>
        <authorList>
            <person name="Mesny F."/>
            <person name="Miyauchi S."/>
            <person name="Thiergart T."/>
            <person name="Pickel B."/>
            <person name="Atanasova L."/>
            <person name="Karlsson M."/>
            <person name="Huettel B."/>
            <person name="Barry K.W."/>
            <person name="Haridas S."/>
            <person name="Chen C."/>
            <person name="Bauer D."/>
            <person name="Andreopoulos W."/>
            <person name="Pangilinan J."/>
            <person name="LaButti K."/>
            <person name="Riley R."/>
            <person name="Lipzen A."/>
            <person name="Clum A."/>
            <person name="Drula E."/>
            <person name="Henrissat B."/>
            <person name="Kohler A."/>
            <person name="Grigoriev I.V."/>
            <person name="Martin F.M."/>
            <person name="Hacquard S."/>
        </authorList>
    </citation>
    <scope>NUCLEOTIDE SEQUENCE</scope>
    <source>
        <strain evidence="2">MPI-SDFR-AT-0120</strain>
    </source>
</reference>
<keyword evidence="1" id="KW-0472">Membrane</keyword>
<name>A0A8K0VZ38_9PLEO</name>
<dbReference type="AlphaFoldDB" id="A0A8K0VZ38"/>
<protein>
    <submittedName>
        <fullName evidence="2">Uncharacterized protein</fullName>
    </submittedName>
</protein>
<organism evidence="2 3">
    <name type="scientific">Paraphoma chrysanthemicola</name>
    <dbReference type="NCBI Taxonomy" id="798071"/>
    <lineage>
        <taxon>Eukaryota</taxon>
        <taxon>Fungi</taxon>
        <taxon>Dikarya</taxon>
        <taxon>Ascomycota</taxon>
        <taxon>Pezizomycotina</taxon>
        <taxon>Dothideomycetes</taxon>
        <taxon>Pleosporomycetidae</taxon>
        <taxon>Pleosporales</taxon>
        <taxon>Pleosporineae</taxon>
        <taxon>Phaeosphaeriaceae</taxon>
        <taxon>Paraphoma</taxon>
    </lineage>
</organism>
<evidence type="ECO:0000256" key="1">
    <source>
        <dbReference type="SAM" id="Phobius"/>
    </source>
</evidence>
<evidence type="ECO:0000313" key="3">
    <source>
        <dbReference type="Proteomes" id="UP000813461"/>
    </source>
</evidence>
<dbReference type="EMBL" id="JAGMVJ010000010">
    <property type="protein sequence ID" value="KAH7087073.1"/>
    <property type="molecule type" value="Genomic_DNA"/>
</dbReference>
<feature type="transmembrane region" description="Helical" evidence="1">
    <location>
        <begin position="101"/>
        <end position="119"/>
    </location>
</feature>